<evidence type="ECO:0000313" key="3">
    <source>
        <dbReference type="Proteomes" id="UP000585437"/>
    </source>
</evidence>
<gene>
    <name evidence="2" type="ORF">F4695_004270</name>
</gene>
<name>A0A7X0JNK1_9HYPH</name>
<feature type="chain" id="PRO_5030871125" evidence="1">
    <location>
        <begin position="22"/>
        <end position="179"/>
    </location>
</feature>
<dbReference type="Proteomes" id="UP000585437">
    <property type="component" value="Unassembled WGS sequence"/>
</dbReference>
<reference evidence="2 3" key="1">
    <citation type="submission" date="2020-08" db="EMBL/GenBank/DDBJ databases">
        <title>The Agave Microbiome: Exploring the role of microbial communities in plant adaptations to desert environments.</title>
        <authorList>
            <person name="Partida-Martinez L.P."/>
        </authorList>
    </citation>
    <scope>NUCLEOTIDE SEQUENCE [LARGE SCALE GENOMIC DNA]</scope>
    <source>
        <strain evidence="2 3">AS3.12</strain>
    </source>
</reference>
<feature type="signal peptide" evidence="1">
    <location>
        <begin position="1"/>
        <end position="21"/>
    </location>
</feature>
<dbReference type="EMBL" id="JACHBU010000011">
    <property type="protein sequence ID" value="MBB6510878.1"/>
    <property type="molecule type" value="Genomic_DNA"/>
</dbReference>
<sequence>MRLVAKSLMGMVLLSALPASANDVHQTKCKGNSGACIQEAQRVCGGEYHVLFSESHAGGPLGDSVPGPVTWYSMSYECPNSRGDKPDFPFRGNTYSPPPERDIETKSRQRVSIGSMGKFCQGEASATFGRRPQEILTLPVERTGGGFTVYGQFPPEGSRVTTFECRFDSSGAFRRVVRD</sequence>
<dbReference type="RefSeq" id="WP_184655925.1">
    <property type="nucleotide sequence ID" value="NZ_JACHBU010000011.1"/>
</dbReference>
<proteinExistence type="predicted"/>
<organism evidence="2 3">
    <name type="scientific">Rhizobium soli</name>
    <dbReference type="NCBI Taxonomy" id="424798"/>
    <lineage>
        <taxon>Bacteria</taxon>
        <taxon>Pseudomonadati</taxon>
        <taxon>Pseudomonadota</taxon>
        <taxon>Alphaproteobacteria</taxon>
        <taxon>Hyphomicrobiales</taxon>
        <taxon>Rhizobiaceae</taxon>
        <taxon>Rhizobium/Agrobacterium group</taxon>
        <taxon>Rhizobium</taxon>
    </lineage>
</organism>
<keyword evidence="3" id="KW-1185">Reference proteome</keyword>
<comment type="caution">
    <text evidence="2">The sequence shown here is derived from an EMBL/GenBank/DDBJ whole genome shotgun (WGS) entry which is preliminary data.</text>
</comment>
<accession>A0A7X0JNK1</accession>
<protein>
    <submittedName>
        <fullName evidence="2">Uncharacterized protein</fullName>
    </submittedName>
</protein>
<dbReference type="AlphaFoldDB" id="A0A7X0JNK1"/>
<evidence type="ECO:0000256" key="1">
    <source>
        <dbReference type="SAM" id="SignalP"/>
    </source>
</evidence>
<keyword evidence="1" id="KW-0732">Signal</keyword>
<evidence type="ECO:0000313" key="2">
    <source>
        <dbReference type="EMBL" id="MBB6510878.1"/>
    </source>
</evidence>